<organism evidence="4 5">
    <name type="scientific">Diacronema lutheri</name>
    <name type="common">Unicellular marine alga</name>
    <name type="synonym">Monochrysis lutheri</name>
    <dbReference type="NCBI Taxonomy" id="2081491"/>
    <lineage>
        <taxon>Eukaryota</taxon>
        <taxon>Haptista</taxon>
        <taxon>Haptophyta</taxon>
        <taxon>Pavlovophyceae</taxon>
        <taxon>Pavlovales</taxon>
        <taxon>Pavlovaceae</taxon>
        <taxon>Diacronema</taxon>
    </lineage>
</organism>
<dbReference type="AlphaFoldDB" id="A0A8J5Y419"/>
<dbReference type="PRINTS" id="PR00503">
    <property type="entry name" value="BROMODOMAIN"/>
</dbReference>
<gene>
    <name evidence="4" type="ORF">KFE25_009701</name>
</gene>
<keyword evidence="1 2" id="KW-0103">Bromodomain</keyword>
<feature type="domain" description="Bromo" evidence="3">
    <location>
        <begin position="26"/>
        <end position="96"/>
    </location>
</feature>
<evidence type="ECO:0000256" key="1">
    <source>
        <dbReference type="ARBA" id="ARBA00023117"/>
    </source>
</evidence>
<dbReference type="InterPro" id="IPR001487">
    <property type="entry name" value="Bromodomain"/>
</dbReference>
<name>A0A8J5Y419_DIALT</name>
<evidence type="ECO:0000256" key="2">
    <source>
        <dbReference type="PROSITE-ProRule" id="PRU00035"/>
    </source>
</evidence>
<dbReference type="InterPro" id="IPR036427">
    <property type="entry name" value="Bromodomain-like_sf"/>
</dbReference>
<evidence type="ECO:0000259" key="3">
    <source>
        <dbReference type="PROSITE" id="PS50014"/>
    </source>
</evidence>
<proteinExistence type="predicted"/>
<comment type="caution">
    <text evidence="4">The sequence shown here is derived from an EMBL/GenBank/DDBJ whole genome shotgun (WGS) entry which is preliminary data.</text>
</comment>
<keyword evidence="5" id="KW-1185">Reference proteome</keyword>
<sequence>MEALHGAIPMDVEARAACQALLRQLREDPSSAPFRQPVARKKVPLYYEIIQQPMDLKTIETNLASGAFRTLEAFANALRLVWRNAFVFNEKGDRHGRLVFEHAVALALATEEAVEALYAERLERTGEPVPAMQRLQLELFHMRANPLALWFRDPVSPELCPDYHARIGEPMDLHTCLTAIDYGQITKPAQLEAAVHLIWTNARQYNGEGSAIDAAALVCCVAWNARYARVVGSAPRQRKLRRVEASCAGDALRLLLLDLCRYLPAAQLREVGVTLGAHVVAPDDDGRNLTADLSNVGSAELAAAVHVARTYLLAHQPVGVA</sequence>
<protein>
    <recommendedName>
        <fullName evidence="3">Bromo domain-containing protein</fullName>
    </recommendedName>
</protein>
<dbReference type="PANTHER" id="PTHR45750">
    <property type="entry name" value="GH11602P"/>
    <property type="match status" value="1"/>
</dbReference>
<dbReference type="InterPro" id="IPR037800">
    <property type="entry name" value="GCN5"/>
</dbReference>
<dbReference type="EMBL" id="JAGTXO010000001">
    <property type="protein sequence ID" value="KAG8471280.1"/>
    <property type="molecule type" value="Genomic_DNA"/>
</dbReference>
<dbReference type="CDD" id="cd04369">
    <property type="entry name" value="Bromodomain"/>
    <property type="match status" value="2"/>
</dbReference>
<dbReference type="GO" id="GO:0000123">
    <property type="term" value="C:histone acetyltransferase complex"/>
    <property type="evidence" value="ECO:0007669"/>
    <property type="project" value="TreeGrafter"/>
</dbReference>
<dbReference type="GO" id="GO:0045944">
    <property type="term" value="P:positive regulation of transcription by RNA polymerase II"/>
    <property type="evidence" value="ECO:0007669"/>
    <property type="project" value="TreeGrafter"/>
</dbReference>
<evidence type="ECO:0000313" key="4">
    <source>
        <dbReference type="EMBL" id="KAG8471280.1"/>
    </source>
</evidence>
<dbReference type="PANTHER" id="PTHR45750:SF3">
    <property type="entry name" value="HISTONE ACETYLTRANSFERASE"/>
    <property type="match status" value="1"/>
</dbReference>
<feature type="domain" description="Bromo" evidence="3">
    <location>
        <begin position="143"/>
        <end position="213"/>
    </location>
</feature>
<dbReference type="Pfam" id="PF00439">
    <property type="entry name" value="Bromodomain"/>
    <property type="match status" value="2"/>
</dbReference>
<accession>A0A8J5Y419</accession>
<dbReference type="SMART" id="SM00297">
    <property type="entry name" value="BROMO"/>
    <property type="match status" value="2"/>
</dbReference>
<dbReference type="OrthoDB" id="784962at2759"/>
<dbReference type="SUPFAM" id="SSF47370">
    <property type="entry name" value="Bromodomain"/>
    <property type="match status" value="2"/>
</dbReference>
<dbReference type="GO" id="GO:0010484">
    <property type="term" value="F:histone H3 acetyltransferase activity"/>
    <property type="evidence" value="ECO:0007669"/>
    <property type="project" value="TreeGrafter"/>
</dbReference>
<dbReference type="Proteomes" id="UP000751190">
    <property type="component" value="Unassembled WGS sequence"/>
</dbReference>
<evidence type="ECO:0000313" key="5">
    <source>
        <dbReference type="Proteomes" id="UP000751190"/>
    </source>
</evidence>
<dbReference type="PROSITE" id="PS50014">
    <property type="entry name" value="BROMODOMAIN_2"/>
    <property type="match status" value="2"/>
</dbReference>
<reference evidence="4" key="1">
    <citation type="submission" date="2021-05" db="EMBL/GenBank/DDBJ databases">
        <title>The genome of the haptophyte Pavlova lutheri (Diacronema luteri, Pavlovales) - a model for lipid biosynthesis in eukaryotic algae.</title>
        <authorList>
            <person name="Hulatt C.J."/>
            <person name="Posewitz M.C."/>
        </authorList>
    </citation>
    <scope>NUCLEOTIDE SEQUENCE</scope>
    <source>
        <strain evidence="4">NIVA-4/92</strain>
    </source>
</reference>
<dbReference type="Gene3D" id="1.20.920.10">
    <property type="entry name" value="Bromodomain-like"/>
    <property type="match status" value="2"/>
</dbReference>